<accession>A0A411YAY7</accession>
<dbReference type="CDD" id="cd00293">
    <property type="entry name" value="USP-like"/>
    <property type="match status" value="1"/>
</dbReference>
<proteinExistence type="inferred from homology"/>
<dbReference type="PANTHER" id="PTHR46268:SF6">
    <property type="entry name" value="UNIVERSAL STRESS PROTEIN UP12"/>
    <property type="match status" value="1"/>
</dbReference>
<feature type="compositionally biased region" description="Polar residues" evidence="2">
    <location>
        <begin position="22"/>
        <end position="33"/>
    </location>
</feature>
<evidence type="ECO:0000256" key="2">
    <source>
        <dbReference type="SAM" id="MobiDB-lite"/>
    </source>
</evidence>
<feature type="region of interest" description="Disordered" evidence="2">
    <location>
        <begin position="198"/>
        <end position="217"/>
    </location>
</feature>
<evidence type="ECO:0000259" key="3">
    <source>
        <dbReference type="Pfam" id="PF00582"/>
    </source>
</evidence>
<protein>
    <submittedName>
        <fullName evidence="4">Universal stress protein</fullName>
    </submittedName>
</protein>
<feature type="domain" description="UspA" evidence="3">
    <location>
        <begin position="47"/>
        <end position="184"/>
    </location>
</feature>
<organism evidence="4 5">
    <name type="scientific">Egibacter rhizosphaerae</name>
    <dbReference type="NCBI Taxonomy" id="1670831"/>
    <lineage>
        <taxon>Bacteria</taxon>
        <taxon>Bacillati</taxon>
        <taxon>Actinomycetota</taxon>
        <taxon>Nitriliruptoria</taxon>
        <taxon>Egibacterales</taxon>
        <taxon>Egibacteraceae</taxon>
        <taxon>Egibacter</taxon>
    </lineage>
</organism>
<evidence type="ECO:0000256" key="1">
    <source>
        <dbReference type="ARBA" id="ARBA00008791"/>
    </source>
</evidence>
<sequence>MAHGQAPGHAAHVSSVPPHGHGSTSEQLPSHPNRTPKGRGMRMFPAKVLVAVDGTPKARNAVDAAAELSAATGSSLHLLHVKLLSPQISGDSPSPTDYERAEQEGRQLLDDEIAYADQLGAPIESALLRMGRMIENEVVQVANEIGAGLLVLGTSARSPAGRRPHAGLSVDIARDIPCSVWFVREAARSVVSDPPPLREGTIVTRAAGEGGGTDERG</sequence>
<keyword evidence="5" id="KW-1185">Reference proteome</keyword>
<dbReference type="OrthoDB" id="9792500at2"/>
<dbReference type="Pfam" id="PF00582">
    <property type="entry name" value="Usp"/>
    <property type="match status" value="1"/>
</dbReference>
<evidence type="ECO:0000313" key="4">
    <source>
        <dbReference type="EMBL" id="QBI18371.1"/>
    </source>
</evidence>
<gene>
    <name evidence="4" type="ORF">ER308_01475</name>
</gene>
<dbReference type="Proteomes" id="UP000291469">
    <property type="component" value="Chromosome"/>
</dbReference>
<dbReference type="InterPro" id="IPR006016">
    <property type="entry name" value="UspA"/>
</dbReference>
<dbReference type="PANTHER" id="PTHR46268">
    <property type="entry name" value="STRESS RESPONSE PROTEIN NHAX"/>
    <property type="match status" value="1"/>
</dbReference>
<comment type="similarity">
    <text evidence="1">Belongs to the universal stress protein A family.</text>
</comment>
<reference evidence="4 5" key="1">
    <citation type="submission" date="2019-01" db="EMBL/GenBank/DDBJ databases">
        <title>Egibacter rhizosphaerae EGI 80759T.</title>
        <authorList>
            <person name="Chen D.-D."/>
            <person name="Tian Y."/>
            <person name="Jiao J.-Y."/>
            <person name="Zhang X.-T."/>
            <person name="Zhang Y.-G."/>
            <person name="Zhang Y."/>
            <person name="Xiao M."/>
            <person name="Shu W.-S."/>
            <person name="Li W.-J."/>
        </authorList>
    </citation>
    <scope>NUCLEOTIDE SEQUENCE [LARGE SCALE GENOMIC DNA]</scope>
    <source>
        <strain evidence="4 5">EGI 80759</strain>
    </source>
</reference>
<dbReference type="AlphaFoldDB" id="A0A411YAY7"/>
<evidence type="ECO:0000313" key="5">
    <source>
        <dbReference type="Proteomes" id="UP000291469"/>
    </source>
</evidence>
<dbReference type="EMBL" id="CP036402">
    <property type="protein sequence ID" value="QBI18371.1"/>
    <property type="molecule type" value="Genomic_DNA"/>
</dbReference>
<dbReference type="KEGG" id="erz:ER308_01475"/>
<dbReference type="InterPro" id="IPR014729">
    <property type="entry name" value="Rossmann-like_a/b/a_fold"/>
</dbReference>
<dbReference type="Gene3D" id="3.40.50.620">
    <property type="entry name" value="HUPs"/>
    <property type="match status" value="1"/>
</dbReference>
<feature type="region of interest" description="Disordered" evidence="2">
    <location>
        <begin position="1"/>
        <end position="40"/>
    </location>
</feature>
<dbReference type="SUPFAM" id="SSF52402">
    <property type="entry name" value="Adenine nucleotide alpha hydrolases-like"/>
    <property type="match status" value="1"/>
</dbReference>
<name>A0A411YAY7_9ACTN</name>